<protein>
    <submittedName>
        <fullName evidence="1">Uncharacterized protein</fullName>
    </submittedName>
</protein>
<accession>A0AAW1D030</accession>
<evidence type="ECO:0000313" key="2">
    <source>
        <dbReference type="Proteomes" id="UP001461498"/>
    </source>
</evidence>
<proteinExistence type="predicted"/>
<organism evidence="1 2">
    <name type="scientific">Rhynocoris fuscipes</name>
    <dbReference type="NCBI Taxonomy" id="488301"/>
    <lineage>
        <taxon>Eukaryota</taxon>
        <taxon>Metazoa</taxon>
        <taxon>Ecdysozoa</taxon>
        <taxon>Arthropoda</taxon>
        <taxon>Hexapoda</taxon>
        <taxon>Insecta</taxon>
        <taxon>Pterygota</taxon>
        <taxon>Neoptera</taxon>
        <taxon>Paraneoptera</taxon>
        <taxon>Hemiptera</taxon>
        <taxon>Heteroptera</taxon>
        <taxon>Panheteroptera</taxon>
        <taxon>Cimicomorpha</taxon>
        <taxon>Reduviidae</taxon>
        <taxon>Harpactorinae</taxon>
        <taxon>Harpactorini</taxon>
        <taxon>Rhynocoris</taxon>
    </lineage>
</organism>
<name>A0AAW1D030_9HEMI</name>
<dbReference type="Proteomes" id="UP001461498">
    <property type="component" value="Unassembled WGS sequence"/>
</dbReference>
<dbReference type="EMBL" id="JAPXFL010000009">
    <property type="protein sequence ID" value="KAK9501909.1"/>
    <property type="molecule type" value="Genomic_DNA"/>
</dbReference>
<reference evidence="1 2" key="1">
    <citation type="submission" date="2022-12" db="EMBL/GenBank/DDBJ databases">
        <title>Chromosome-level genome assembly of true bugs.</title>
        <authorList>
            <person name="Ma L."/>
            <person name="Li H."/>
        </authorList>
    </citation>
    <scope>NUCLEOTIDE SEQUENCE [LARGE SCALE GENOMIC DNA]</scope>
    <source>
        <strain evidence="1">Lab_2022b</strain>
    </source>
</reference>
<dbReference type="AlphaFoldDB" id="A0AAW1D030"/>
<keyword evidence="2" id="KW-1185">Reference proteome</keyword>
<gene>
    <name evidence="1" type="ORF">O3M35_012544</name>
</gene>
<comment type="caution">
    <text evidence="1">The sequence shown here is derived from an EMBL/GenBank/DDBJ whole genome shotgun (WGS) entry which is preliminary data.</text>
</comment>
<evidence type="ECO:0000313" key="1">
    <source>
        <dbReference type="EMBL" id="KAK9501909.1"/>
    </source>
</evidence>
<sequence>MDYEKCSELDKEEPPISLGKNLDIEERTLTYFPRALLKLDPEEELRRIQTQTFGKEKGQQAKLCEFYEILLKNSLLLVFTAGTILEII</sequence>